<dbReference type="PANTHER" id="PTHR33121">
    <property type="entry name" value="CYCLIC DI-GMP PHOSPHODIESTERASE PDEF"/>
    <property type="match status" value="1"/>
</dbReference>
<dbReference type="SUPFAM" id="SSF141868">
    <property type="entry name" value="EAL domain-like"/>
    <property type="match status" value="1"/>
</dbReference>
<dbReference type="SMART" id="SM00052">
    <property type="entry name" value="EAL"/>
    <property type="match status" value="1"/>
</dbReference>
<reference evidence="3 4" key="1">
    <citation type="journal article" date="2020" name="Antonie Van Leeuwenhoek">
        <title>Stenotrophomonas cyclobalanopsidis sp. nov., isolated from the leaf spot disease of Cyclobalanopsis patelliformis.</title>
        <authorList>
            <person name="Bian D.R."/>
            <person name="Xue H."/>
            <person name="Piao C.G."/>
            <person name="Li Y."/>
        </authorList>
    </citation>
    <scope>NUCLEOTIDE SEQUENCE [LARGE SCALE GENOMIC DNA]</scope>
    <source>
        <strain evidence="3 4">TPQG1-4</strain>
    </source>
</reference>
<dbReference type="Proteomes" id="UP000326367">
    <property type="component" value="Unassembled WGS sequence"/>
</dbReference>
<evidence type="ECO:0000313" key="4">
    <source>
        <dbReference type="Proteomes" id="UP000326367"/>
    </source>
</evidence>
<keyword evidence="1" id="KW-1133">Transmembrane helix</keyword>
<dbReference type="CDD" id="cd01948">
    <property type="entry name" value="EAL"/>
    <property type="match status" value="1"/>
</dbReference>
<dbReference type="Pfam" id="PF00563">
    <property type="entry name" value="EAL"/>
    <property type="match status" value="1"/>
</dbReference>
<feature type="transmembrane region" description="Helical" evidence="1">
    <location>
        <begin position="55"/>
        <end position="72"/>
    </location>
</feature>
<evidence type="ECO:0000313" key="3">
    <source>
        <dbReference type="EMBL" id="KAA9001500.1"/>
    </source>
</evidence>
<dbReference type="InterPro" id="IPR035919">
    <property type="entry name" value="EAL_sf"/>
</dbReference>
<keyword evidence="1" id="KW-0812">Transmembrane</keyword>
<feature type="transmembrane region" description="Helical" evidence="1">
    <location>
        <begin position="109"/>
        <end position="125"/>
    </location>
</feature>
<comment type="caution">
    <text evidence="3">The sequence shown here is derived from an EMBL/GenBank/DDBJ whole genome shotgun (WGS) entry which is preliminary data.</text>
</comment>
<evidence type="ECO:0000259" key="2">
    <source>
        <dbReference type="PROSITE" id="PS50883"/>
    </source>
</evidence>
<accession>A0ABQ6T300</accession>
<dbReference type="PANTHER" id="PTHR33121:SF70">
    <property type="entry name" value="SIGNALING PROTEIN YKOW"/>
    <property type="match status" value="1"/>
</dbReference>
<evidence type="ECO:0000256" key="1">
    <source>
        <dbReference type="SAM" id="Phobius"/>
    </source>
</evidence>
<dbReference type="Gene3D" id="3.20.20.450">
    <property type="entry name" value="EAL domain"/>
    <property type="match status" value="1"/>
</dbReference>
<protein>
    <submittedName>
        <fullName evidence="3">EAL domain-containing protein</fullName>
    </submittedName>
</protein>
<sequence>MPNRAARKWQGLPKFQEAPRRRKIGTILKLAGVSCILLGLGWTACYLYVDRTELAAPFLGVIAVGVLALARSRRADGMSLLIVAHGVFLSVVGVAVIDAPIAWVPRSGHLFLLPLAAGAAFTFDARERYGSLVFPLACLATFAAFAIGALDFLAPGTSPPIEVRVWGARSNTVISMTLLAAIFAIYRKDIGNRLRLERELGRSVRNGEIEVHYQPQVRGNGVVTGVEALVRWRRPTGELLPPGAFIAQAEESGAIRDIGLEVLRQACELLVQWASQAETRDLRVAVNISPIQLLDDGFVAAISAVIRDAGVNPALIELELTESALSAETAEMIEKMKALEALGVTWALDDFGTGFSGLSTLRTLPVRKLKIDRNFVDEATTQERAQRLLGKIVEISQVMGMSALAEGVETSAQRDLLVGLGCDHFQGYLFAKPMPKDALEQWINARVALGLLDTSLL</sequence>
<feature type="transmembrane region" description="Helical" evidence="1">
    <location>
        <begin position="79"/>
        <end position="103"/>
    </location>
</feature>
<feature type="transmembrane region" description="Helical" evidence="1">
    <location>
        <begin position="132"/>
        <end position="154"/>
    </location>
</feature>
<dbReference type="EMBL" id="VYKI01000005">
    <property type="protein sequence ID" value="KAA9001500.1"/>
    <property type="molecule type" value="Genomic_DNA"/>
</dbReference>
<gene>
    <name evidence="3" type="ORF">FJU31_05935</name>
</gene>
<dbReference type="PROSITE" id="PS50883">
    <property type="entry name" value="EAL"/>
    <property type="match status" value="1"/>
</dbReference>
<feature type="transmembrane region" description="Helical" evidence="1">
    <location>
        <begin position="166"/>
        <end position="186"/>
    </location>
</feature>
<feature type="transmembrane region" description="Helical" evidence="1">
    <location>
        <begin position="30"/>
        <end position="49"/>
    </location>
</feature>
<feature type="domain" description="EAL" evidence="2">
    <location>
        <begin position="193"/>
        <end position="447"/>
    </location>
</feature>
<dbReference type="InterPro" id="IPR050706">
    <property type="entry name" value="Cyclic-di-GMP_PDE-like"/>
</dbReference>
<organism evidence="3 4">
    <name type="scientific">Stenotrophomonas cyclobalanopsidis</name>
    <dbReference type="NCBI Taxonomy" id="2771362"/>
    <lineage>
        <taxon>Bacteria</taxon>
        <taxon>Pseudomonadati</taxon>
        <taxon>Pseudomonadota</taxon>
        <taxon>Gammaproteobacteria</taxon>
        <taxon>Lysobacterales</taxon>
        <taxon>Lysobacteraceae</taxon>
        <taxon>Stenotrophomonas</taxon>
    </lineage>
</organism>
<proteinExistence type="predicted"/>
<name>A0ABQ6T300_9GAMM</name>
<dbReference type="InterPro" id="IPR001633">
    <property type="entry name" value="EAL_dom"/>
</dbReference>
<dbReference type="RefSeq" id="WP_150453920.1">
    <property type="nucleotide sequence ID" value="NZ_VYKI01000005.1"/>
</dbReference>
<keyword evidence="1" id="KW-0472">Membrane</keyword>
<keyword evidence="4" id="KW-1185">Reference proteome</keyword>